<dbReference type="EnsemblMetazoa" id="ENSAATROPT004200">
    <property type="protein sequence ID" value="ENSAATROPP004032"/>
    <property type="gene ID" value="ENSAATROPG003322"/>
</dbReference>
<evidence type="ECO:0000256" key="1">
    <source>
        <dbReference type="SAM" id="MobiDB-lite"/>
    </source>
</evidence>
<evidence type="ECO:0000313" key="3">
    <source>
        <dbReference type="Proteomes" id="UP000075880"/>
    </source>
</evidence>
<feature type="region of interest" description="Disordered" evidence="1">
    <location>
        <begin position="1"/>
        <end position="110"/>
    </location>
</feature>
<sequence length="121" mass="13453">TFAAGGGGEGKKQGEIKQRQKGIGAVENDRERPLNTPGSRVEGTRRRRKVVVVRSSSCRRARSSQVRTMRSRIQGTANSRPVDRQMTTENSSLPRFPGTTGIERASTGPRLREIIRLHQRS</sequence>
<keyword evidence="3" id="KW-1185">Reference proteome</keyword>
<evidence type="ECO:0000313" key="2">
    <source>
        <dbReference type="EnsemblMetazoa" id="ENSAATROPP004032"/>
    </source>
</evidence>
<dbReference type="AlphaFoldDB" id="A0AAG5CYS4"/>
<name>A0AAG5CYS4_ANOAO</name>
<feature type="compositionally biased region" description="Polar residues" evidence="1">
    <location>
        <begin position="71"/>
        <end position="93"/>
    </location>
</feature>
<dbReference type="Proteomes" id="UP000075880">
    <property type="component" value="Unassembled WGS sequence"/>
</dbReference>
<organism evidence="2 3">
    <name type="scientific">Anopheles atroparvus</name>
    <name type="common">European mosquito</name>
    <dbReference type="NCBI Taxonomy" id="41427"/>
    <lineage>
        <taxon>Eukaryota</taxon>
        <taxon>Metazoa</taxon>
        <taxon>Ecdysozoa</taxon>
        <taxon>Arthropoda</taxon>
        <taxon>Hexapoda</taxon>
        <taxon>Insecta</taxon>
        <taxon>Pterygota</taxon>
        <taxon>Neoptera</taxon>
        <taxon>Endopterygota</taxon>
        <taxon>Diptera</taxon>
        <taxon>Nematocera</taxon>
        <taxon>Culicoidea</taxon>
        <taxon>Culicidae</taxon>
        <taxon>Anophelinae</taxon>
        <taxon>Anopheles</taxon>
    </lineage>
</organism>
<accession>A0AAG5CYS4</accession>
<feature type="compositionally biased region" description="Basic and acidic residues" evidence="1">
    <location>
        <begin position="9"/>
        <end position="18"/>
    </location>
</feature>
<reference evidence="2" key="1">
    <citation type="submission" date="2024-04" db="UniProtKB">
        <authorList>
            <consortium name="EnsemblMetazoa"/>
        </authorList>
    </citation>
    <scope>IDENTIFICATION</scope>
    <source>
        <strain evidence="2">EBRO</strain>
    </source>
</reference>
<protein>
    <submittedName>
        <fullName evidence="2">Uncharacterized protein</fullName>
    </submittedName>
</protein>
<proteinExistence type="predicted"/>
<feature type="compositionally biased region" description="Basic residues" evidence="1">
    <location>
        <begin position="45"/>
        <end position="62"/>
    </location>
</feature>